<feature type="transmembrane region" description="Helical" evidence="9">
    <location>
        <begin position="350"/>
        <end position="371"/>
    </location>
</feature>
<dbReference type="NCBIfam" id="TIGR00879">
    <property type="entry name" value="SP"/>
    <property type="match status" value="1"/>
</dbReference>
<evidence type="ECO:0000256" key="2">
    <source>
        <dbReference type="ARBA" id="ARBA00010992"/>
    </source>
</evidence>
<dbReference type="RefSeq" id="XP_013263733.1">
    <property type="nucleotide sequence ID" value="XM_013408279.1"/>
</dbReference>
<comment type="similarity">
    <text evidence="2 7">Belongs to the major facilitator superfamily. Sugar transporter (TC 2.A.1.1) family.</text>
</comment>
<dbReference type="PANTHER" id="PTHR48022:SF2">
    <property type="entry name" value="PLASTIDIC GLUCOSE TRANSPORTER 4"/>
    <property type="match status" value="1"/>
</dbReference>
<dbReference type="GeneID" id="25277649"/>
<dbReference type="PRINTS" id="PR00171">
    <property type="entry name" value="SUGRTRNSPORT"/>
</dbReference>
<evidence type="ECO:0000313" key="11">
    <source>
        <dbReference type="EMBL" id="KEF61143.1"/>
    </source>
</evidence>
<feature type="transmembrane region" description="Helical" evidence="9">
    <location>
        <begin position="459"/>
        <end position="475"/>
    </location>
</feature>
<dbReference type="EMBL" id="AMGV01000002">
    <property type="protein sequence ID" value="KEF61143.1"/>
    <property type="molecule type" value="Genomic_DNA"/>
</dbReference>
<feature type="transmembrane region" description="Helical" evidence="9">
    <location>
        <begin position="313"/>
        <end position="338"/>
    </location>
</feature>
<evidence type="ECO:0000256" key="4">
    <source>
        <dbReference type="ARBA" id="ARBA00022692"/>
    </source>
</evidence>
<dbReference type="InterPro" id="IPR036259">
    <property type="entry name" value="MFS_trans_sf"/>
</dbReference>
<dbReference type="PROSITE" id="PS00216">
    <property type="entry name" value="SUGAR_TRANSPORT_1"/>
    <property type="match status" value="1"/>
</dbReference>
<dbReference type="PROSITE" id="PS00217">
    <property type="entry name" value="SUGAR_TRANSPORT_2"/>
    <property type="match status" value="1"/>
</dbReference>
<evidence type="ECO:0000256" key="3">
    <source>
        <dbReference type="ARBA" id="ARBA00022448"/>
    </source>
</evidence>
<feature type="transmembrane region" description="Helical" evidence="9">
    <location>
        <begin position="131"/>
        <end position="153"/>
    </location>
</feature>
<feature type="transmembrane region" description="Helical" evidence="9">
    <location>
        <begin position="80"/>
        <end position="100"/>
    </location>
</feature>
<name>A0A072PP66_9EURO</name>
<evidence type="ECO:0000256" key="1">
    <source>
        <dbReference type="ARBA" id="ARBA00004141"/>
    </source>
</evidence>
<evidence type="ECO:0000256" key="6">
    <source>
        <dbReference type="ARBA" id="ARBA00023136"/>
    </source>
</evidence>
<keyword evidence="6 9" id="KW-0472">Membrane</keyword>
<evidence type="ECO:0000256" key="5">
    <source>
        <dbReference type="ARBA" id="ARBA00022989"/>
    </source>
</evidence>
<dbReference type="InterPro" id="IPR050360">
    <property type="entry name" value="MFS_Sugar_Transporters"/>
</dbReference>
<gene>
    <name evidence="11" type="ORF">A1O9_02708</name>
</gene>
<sequence>MAPVGESQTLSAKRAQFSGPSGIKGLAHNGKTSGIATFAALGGFVYGYNQGMFGQILTMPSFIDRINPYYDGATGIEQGLLTSILELGAWVGVLINGWLADAVGRRLSVVVACVVFTVGVIVQACTVNKDYILAGRFVTGLGVGAFSMLVPLYNAELAPPEVRGALVALQQLAITFGIMISYWIGYGTNFIGGRGQGQSDAAWLIPICIQLVPSTVLAIGMVLFMPQSPRHLMNRGREQECLETLARLRSTTTDDIRVRIEFLEIKAARDFERLRLAEKFPQYQGGDFKSNFKLGFHDYMSLVTNKSLLKRTFVAVFTMLFQQWNGVNAILYYAPFIFNGFGFDQNTTSLLATGVVGVVMFLATIPAVLYVDRIGRKTILIAGGVGMACSHFVVAGITGAYSDDWPAHRAAGWVAVAFVWFYAINFGYSWGPVAWIIISEVYPLGMRAKGVSIGASSNWLNNFAVAVSTSSFLAATQMGAFIFFGAVTTAGVLFVIFMVPETKGRSLEEMDELFGEIGFAQADRARKEKIEDDIGLTALLNGSDSGAVEHHPQDDSQLKEM</sequence>
<feature type="transmembrane region" description="Helical" evidence="9">
    <location>
        <begin position="165"/>
        <end position="184"/>
    </location>
</feature>
<comment type="subcellular location">
    <subcellularLocation>
        <location evidence="1">Membrane</location>
        <topology evidence="1">Multi-pass membrane protein</topology>
    </subcellularLocation>
</comment>
<dbReference type="InterPro" id="IPR020846">
    <property type="entry name" value="MFS_dom"/>
</dbReference>
<evidence type="ECO:0000256" key="9">
    <source>
        <dbReference type="SAM" id="Phobius"/>
    </source>
</evidence>
<feature type="transmembrane region" description="Helical" evidence="9">
    <location>
        <begin position="481"/>
        <end position="500"/>
    </location>
</feature>
<dbReference type="OrthoDB" id="8120565at2759"/>
<feature type="region of interest" description="Disordered" evidence="8">
    <location>
        <begin position="541"/>
        <end position="561"/>
    </location>
</feature>
<dbReference type="VEuPathDB" id="FungiDB:A1O9_02708"/>
<dbReference type="HOGENOM" id="CLU_001265_30_12_1"/>
<organism evidence="11 12">
    <name type="scientific">Exophiala aquamarina CBS 119918</name>
    <dbReference type="NCBI Taxonomy" id="1182545"/>
    <lineage>
        <taxon>Eukaryota</taxon>
        <taxon>Fungi</taxon>
        <taxon>Dikarya</taxon>
        <taxon>Ascomycota</taxon>
        <taxon>Pezizomycotina</taxon>
        <taxon>Eurotiomycetes</taxon>
        <taxon>Chaetothyriomycetidae</taxon>
        <taxon>Chaetothyriales</taxon>
        <taxon>Herpotrichiellaceae</taxon>
        <taxon>Exophiala</taxon>
    </lineage>
</organism>
<feature type="transmembrane region" description="Helical" evidence="9">
    <location>
        <begin position="378"/>
        <end position="401"/>
    </location>
</feature>
<accession>A0A072PP66</accession>
<dbReference type="Gene3D" id="1.20.1250.20">
    <property type="entry name" value="MFS general substrate transporter like domains"/>
    <property type="match status" value="1"/>
</dbReference>
<dbReference type="GO" id="GO:0005351">
    <property type="term" value="F:carbohydrate:proton symporter activity"/>
    <property type="evidence" value="ECO:0007669"/>
    <property type="project" value="TreeGrafter"/>
</dbReference>
<feature type="domain" description="Major facilitator superfamily (MFS) profile" evidence="10">
    <location>
        <begin position="35"/>
        <end position="503"/>
    </location>
</feature>
<evidence type="ECO:0000256" key="8">
    <source>
        <dbReference type="SAM" id="MobiDB-lite"/>
    </source>
</evidence>
<reference evidence="11 12" key="1">
    <citation type="submission" date="2013-03" db="EMBL/GenBank/DDBJ databases">
        <title>The Genome Sequence of Exophiala aquamarina CBS 119918.</title>
        <authorList>
            <consortium name="The Broad Institute Genomics Platform"/>
            <person name="Cuomo C."/>
            <person name="de Hoog S."/>
            <person name="Gorbushina A."/>
            <person name="Walker B."/>
            <person name="Young S.K."/>
            <person name="Zeng Q."/>
            <person name="Gargeya S."/>
            <person name="Fitzgerald M."/>
            <person name="Haas B."/>
            <person name="Abouelleil A."/>
            <person name="Allen A.W."/>
            <person name="Alvarado L."/>
            <person name="Arachchi H.M."/>
            <person name="Berlin A.M."/>
            <person name="Chapman S.B."/>
            <person name="Gainer-Dewar J."/>
            <person name="Goldberg J."/>
            <person name="Griggs A."/>
            <person name="Gujja S."/>
            <person name="Hansen M."/>
            <person name="Howarth C."/>
            <person name="Imamovic A."/>
            <person name="Ireland A."/>
            <person name="Larimer J."/>
            <person name="McCowan C."/>
            <person name="Murphy C."/>
            <person name="Pearson M."/>
            <person name="Poon T.W."/>
            <person name="Priest M."/>
            <person name="Roberts A."/>
            <person name="Saif S."/>
            <person name="Shea T."/>
            <person name="Sisk P."/>
            <person name="Sykes S."/>
            <person name="Wortman J."/>
            <person name="Nusbaum C."/>
            <person name="Birren B."/>
        </authorList>
    </citation>
    <scope>NUCLEOTIDE SEQUENCE [LARGE SCALE GENOMIC DNA]</scope>
    <source>
        <strain evidence="11 12">CBS 119918</strain>
    </source>
</reference>
<keyword evidence="3 7" id="KW-0813">Transport</keyword>
<feature type="transmembrane region" description="Helical" evidence="9">
    <location>
        <begin position="107"/>
        <end position="125"/>
    </location>
</feature>
<dbReference type="AlphaFoldDB" id="A0A072PP66"/>
<feature type="compositionally biased region" description="Basic and acidic residues" evidence="8">
    <location>
        <begin position="547"/>
        <end position="561"/>
    </location>
</feature>
<dbReference type="PROSITE" id="PS50850">
    <property type="entry name" value="MFS"/>
    <property type="match status" value="1"/>
</dbReference>
<feature type="transmembrane region" description="Helical" evidence="9">
    <location>
        <begin position="413"/>
        <end position="438"/>
    </location>
</feature>
<dbReference type="FunFam" id="1.20.1250.20:FF:000026">
    <property type="entry name" value="MFS quinate transporter QutD"/>
    <property type="match status" value="1"/>
</dbReference>
<dbReference type="PANTHER" id="PTHR48022">
    <property type="entry name" value="PLASTIDIC GLUCOSE TRANSPORTER 4"/>
    <property type="match status" value="1"/>
</dbReference>
<dbReference type="InterPro" id="IPR005829">
    <property type="entry name" value="Sugar_transporter_CS"/>
</dbReference>
<dbReference type="Proteomes" id="UP000027920">
    <property type="component" value="Unassembled WGS sequence"/>
</dbReference>
<evidence type="ECO:0000313" key="12">
    <source>
        <dbReference type="Proteomes" id="UP000027920"/>
    </source>
</evidence>
<dbReference type="InterPro" id="IPR003663">
    <property type="entry name" value="Sugar/inositol_transpt"/>
</dbReference>
<protein>
    <recommendedName>
        <fullName evidence="10">Major facilitator superfamily (MFS) profile domain-containing protein</fullName>
    </recommendedName>
</protein>
<keyword evidence="12" id="KW-1185">Reference proteome</keyword>
<feature type="transmembrane region" description="Helical" evidence="9">
    <location>
        <begin position="204"/>
        <end position="225"/>
    </location>
</feature>
<evidence type="ECO:0000259" key="10">
    <source>
        <dbReference type="PROSITE" id="PS50850"/>
    </source>
</evidence>
<dbReference type="SUPFAM" id="SSF103473">
    <property type="entry name" value="MFS general substrate transporter"/>
    <property type="match status" value="1"/>
</dbReference>
<dbReference type="Pfam" id="PF00083">
    <property type="entry name" value="Sugar_tr"/>
    <property type="match status" value="1"/>
</dbReference>
<keyword evidence="5 9" id="KW-1133">Transmembrane helix</keyword>
<evidence type="ECO:0000256" key="7">
    <source>
        <dbReference type="RuleBase" id="RU003346"/>
    </source>
</evidence>
<keyword evidence="4 9" id="KW-0812">Transmembrane</keyword>
<proteinExistence type="inferred from homology"/>
<dbReference type="InterPro" id="IPR005828">
    <property type="entry name" value="MFS_sugar_transport-like"/>
</dbReference>
<dbReference type="GO" id="GO:0016020">
    <property type="term" value="C:membrane"/>
    <property type="evidence" value="ECO:0007669"/>
    <property type="project" value="UniProtKB-SubCell"/>
</dbReference>
<comment type="caution">
    <text evidence="11">The sequence shown here is derived from an EMBL/GenBank/DDBJ whole genome shotgun (WGS) entry which is preliminary data.</text>
</comment>